<gene>
    <name evidence="4" type="primary">fadR_3</name>
    <name evidence="4" type="ORF">MM817_01126</name>
</gene>
<keyword evidence="1 2" id="KW-0238">DNA-binding</keyword>
<dbReference type="InterPro" id="IPR013570">
    <property type="entry name" value="Tscrpt_reg_YsiA_C"/>
</dbReference>
<sequence length="201" mass="22718">MNLIAQRKDAAKYHAILQSAIKVMAVSGYHGAQVARIAREAGVADGTVYLYFKNKEDILISVLRETIGQIVMLSTWLEGEHPEPLMALHKLIEGHFTTLGQDPNLALVLQVHVRQSDPVIREQVSDMMRPYHRMLDRILLLGQETGVFREPFDVRIARRMIFGTIDETVNAWIFTGAKYDLSAQTDVVYDMLLRGIGGDRK</sequence>
<dbReference type="PRINTS" id="PR00455">
    <property type="entry name" value="HTHTETR"/>
</dbReference>
<dbReference type="SUPFAM" id="SSF48498">
    <property type="entry name" value="Tetracyclin repressor-like, C-terminal domain"/>
    <property type="match status" value="1"/>
</dbReference>
<proteinExistence type="predicted"/>
<feature type="DNA-binding region" description="H-T-H motif" evidence="2">
    <location>
        <begin position="33"/>
        <end position="52"/>
    </location>
</feature>
<dbReference type="GO" id="GO:0000976">
    <property type="term" value="F:transcription cis-regulatory region binding"/>
    <property type="evidence" value="ECO:0007669"/>
    <property type="project" value="TreeGrafter"/>
</dbReference>
<dbReference type="InterPro" id="IPR001647">
    <property type="entry name" value="HTH_TetR"/>
</dbReference>
<protein>
    <submittedName>
        <fullName evidence="4">Fatty acid metabolism regulator protein</fullName>
    </submittedName>
</protein>
<comment type="caution">
    <text evidence="4">The sequence shown here is derived from an EMBL/GenBank/DDBJ whole genome shotgun (WGS) entry which is preliminary data.</text>
</comment>
<evidence type="ECO:0000256" key="1">
    <source>
        <dbReference type="ARBA" id="ARBA00023125"/>
    </source>
</evidence>
<dbReference type="Pfam" id="PF00440">
    <property type="entry name" value="TetR_N"/>
    <property type="match status" value="1"/>
</dbReference>
<dbReference type="RefSeq" id="WP_241712460.1">
    <property type="nucleotide sequence ID" value="NZ_JALBUF010000002.1"/>
</dbReference>
<accession>A0A9X1VBB9</accession>
<organism evidence="4 5">
    <name type="scientific">Sulfoacidibacillus ferrooxidans</name>
    <dbReference type="NCBI Taxonomy" id="2005001"/>
    <lineage>
        <taxon>Bacteria</taxon>
        <taxon>Bacillati</taxon>
        <taxon>Bacillota</taxon>
        <taxon>Bacilli</taxon>
        <taxon>Bacillales</taxon>
        <taxon>Alicyclobacillaceae</taxon>
        <taxon>Sulfoacidibacillus</taxon>
    </lineage>
</organism>
<evidence type="ECO:0000256" key="2">
    <source>
        <dbReference type="PROSITE-ProRule" id="PRU00335"/>
    </source>
</evidence>
<evidence type="ECO:0000259" key="3">
    <source>
        <dbReference type="PROSITE" id="PS50977"/>
    </source>
</evidence>
<dbReference type="Pfam" id="PF08359">
    <property type="entry name" value="TetR_C_4"/>
    <property type="match status" value="1"/>
</dbReference>
<keyword evidence="5" id="KW-1185">Reference proteome</keyword>
<evidence type="ECO:0000313" key="4">
    <source>
        <dbReference type="EMBL" id="MCI0182857.1"/>
    </source>
</evidence>
<dbReference type="Gene3D" id="1.10.357.10">
    <property type="entry name" value="Tetracycline Repressor, domain 2"/>
    <property type="match status" value="1"/>
</dbReference>
<dbReference type="InterPro" id="IPR036271">
    <property type="entry name" value="Tet_transcr_reg_TetR-rel_C_sf"/>
</dbReference>
<dbReference type="InterPro" id="IPR050109">
    <property type="entry name" value="HTH-type_TetR-like_transc_reg"/>
</dbReference>
<dbReference type="PROSITE" id="PS50977">
    <property type="entry name" value="HTH_TETR_2"/>
    <property type="match status" value="1"/>
</dbReference>
<evidence type="ECO:0000313" key="5">
    <source>
        <dbReference type="Proteomes" id="UP001139263"/>
    </source>
</evidence>
<dbReference type="PANTHER" id="PTHR30055:SF195">
    <property type="entry name" value="FATTY ACID METABOLISM REGULATOR PROTEIN"/>
    <property type="match status" value="1"/>
</dbReference>
<dbReference type="Gene3D" id="1.10.10.60">
    <property type="entry name" value="Homeodomain-like"/>
    <property type="match status" value="1"/>
</dbReference>
<dbReference type="GO" id="GO:0003700">
    <property type="term" value="F:DNA-binding transcription factor activity"/>
    <property type="evidence" value="ECO:0007669"/>
    <property type="project" value="TreeGrafter"/>
</dbReference>
<reference evidence="4" key="1">
    <citation type="submission" date="2022-03" db="EMBL/GenBank/DDBJ databases">
        <title>Draft Genome Sequence of Firmicute Strain S0AB, a Heterotrophic Iron/Sulfur-Oxidizing Extreme Acidophile.</title>
        <authorList>
            <person name="Vergara E."/>
            <person name="Pakostova E."/>
            <person name="Johnson D.B."/>
            <person name="Holmes D.S."/>
        </authorList>
    </citation>
    <scope>NUCLEOTIDE SEQUENCE</scope>
    <source>
        <strain evidence="4">S0AB</strain>
    </source>
</reference>
<dbReference type="EMBL" id="JALBUF010000002">
    <property type="protein sequence ID" value="MCI0182857.1"/>
    <property type="molecule type" value="Genomic_DNA"/>
</dbReference>
<dbReference type="SUPFAM" id="SSF46689">
    <property type="entry name" value="Homeodomain-like"/>
    <property type="match status" value="1"/>
</dbReference>
<name>A0A9X1VBB9_9BACL</name>
<dbReference type="Proteomes" id="UP001139263">
    <property type="component" value="Unassembled WGS sequence"/>
</dbReference>
<dbReference type="AlphaFoldDB" id="A0A9X1VBB9"/>
<dbReference type="PANTHER" id="PTHR30055">
    <property type="entry name" value="HTH-TYPE TRANSCRIPTIONAL REGULATOR RUTR"/>
    <property type="match status" value="1"/>
</dbReference>
<dbReference type="InterPro" id="IPR009057">
    <property type="entry name" value="Homeodomain-like_sf"/>
</dbReference>
<feature type="domain" description="HTH tetR-type" evidence="3">
    <location>
        <begin position="10"/>
        <end position="70"/>
    </location>
</feature>